<dbReference type="PROSITE" id="PS00599">
    <property type="entry name" value="AA_TRANSFER_CLASS_2"/>
    <property type="match status" value="1"/>
</dbReference>
<feature type="domain" description="Aminotransferase class I/classII large" evidence="12">
    <location>
        <begin position="26"/>
        <end position="351"/>
    </location>
</feature>
<evidence type="ECO:0000256" key="3">
    <source>
        <dbReference type="ARBA" id="ARBA00007970"/>
    </source>
</evidence>
<dbReference type="InterPro" id="IPR005861">
    <property type="entry name" value="HisP_aminotrans"/>
</dbReference>
<keyword evidence="6 11" id="KW-0028">Amino-acid biosynthesis</keyword>
<dbReference type="CDD" id="cd00609">
    <property type="entry name" value="AAT_like"/>
    <property type="match status" value="1"/>
</dbReference>
<keyword evidence="5 11" id="KW-0032">Aminotransferase</keyword>
<dbReference type="Pfam" id="PF00155">
    <property type="entry name" value="Aminotran_1_2"/>
    <property type="match status" value="1"/>
</dbReference>
<dbReference type="Proteomes" id="UP000635316">
    <property type="component" value="Unassembled WGS sequence"/>
</dbReference>
<evidence type="ECO:0000256" key="5">
    <source>
        <dbReference type="ARBA" id="ARBA00022576"/>
    </source>
</evidence>
<evidence type="ECO:0000256" key="8">
    <source>
        <dbReference type="ARBA" id="ARBA00022898"/>
    </source>
</evidence>
<keyword evidence="14" id="KW-1185">Reference proteome</keyword>
<dbReference type="PANTHER" id="PTHR42885:SF2">
    <property type="entry name" value="HISTIDINOL-PHOSPHATE AMINOTRANSFERASE"/>
    <property type="match status" value="1"/>
</dbReference>
<organism evidence="13 14">
    <name type="scientific">Advenella mandrilli</name>
    <dbReference type="NCBI Taxonomy" id="2800330"/>
    <lineage>
        <taxon>Bacteria</taxon>
        <taxon>Pseudomonadati</taxon>
        <taxon>Pseudomonadota</taxon>
        <taxon>Betaproteobacteria</taxon>
        <taxon>Burkholderiales</taxon>
        <taxon>Alcaligenaceae</taxon>
    </lineage>
</organism>
<dbReference type="InterPro" id="IPR015422">
    <property type="entry name" value="PyrdxlP-dep_Trfase_small"/>
</dbReference>
<gene>
    <name evidence="11" type="primary">hisC</name>
    <name evidence="13" type="ORF">JHL22_14120</name>
</gene>
<feature type="modified residue" description="N6-(pyridoxal phosphate)lysine" evidence="11">
    <location>
        <position position="215"/>
    </location>
</feature>
<dbReference type="InterPro" id="IPR015424">
    <property type="entry name" value="PyrdxlP-dep_Trfase"/>
</dbReference>
<evidence type="ECO:0000256" key="4">
    <source>
        <dbReference type="ARBA" id="ARBA00011738"/>
    </source>
</evidence>
<accession>A0ABS1EH79</accession>
<dbReference type="HAMAP" id="MF_01023">
    <property type="entry name" value="HisC_aminotrans_2"/>
    <property type="match status" value="1"/>
</dbReference>
<dbReference type="SUPFAM" id="SSF53383">
    <property type="entry name" value="PLP-dependent transferases"/>
    <property type="match status" value="1"/>
</dbReference>
<evidence type="ECO:0000256" key="6">
    <source>
        <dbReference type="ARBA" id="ARBA00022605"/>
    </source>
</evidence>
<keyword evidence="7 11" id="KW-0808">Transferase</keyword>
<sequence length="364" mass="41232">MSKFWSDFVQELKPYVPGEQPKDGEYIKLNTNESPFDPSPVVIDAMRQEVEENLRLYPDPESDKLREAIGRYYDIPADYVFPGNGSDEVLAHLFYALFKHRGKKILFPDITYSFYRVYAKLYNINFDAVALNSQFEIDINDYINVSSEDVCGIIFPNPNAPTGIAVSLEKIEQLLQAQPDIVVAIDEAYVDFGADSAVRLLEQYDNLIVLQTLSKSRSLAGLRVGFALAQPHLLQALIRVKNSFNSYPIDRLAQVGAVAAFEDDAYFEQTRQEIISTREYVAQELNSLGFVVLPSKTNFVFVSHPQVEASVLSAQLREHLVLVRHFDQDRISQYLRITIGTRKQCEVLIKTLSEILTSTNIGSE</sequence>
<evidence type="ECO:0000256" key="9">
    <source>
        <dbReference type="ARBA" id="ARBA00023102"/>
    </source>
</evidence>
<comment type="cofactor">
    <cofactor evidence="1 11">
        <name>pyridoxal 5'-phosphate</name>
        <dbReference type="ChEBI" id="CHEBI:597326"/>
    </cofactor>
</comment>
<evidence type="ECO:0000256" key="10">
    <source>
        <dbReference type="ARBA" id="ARBA00047481"/>
    </source>
</evidence>
<dbReference type="InterPro" id="IPR004839">
    <property type="entry name" value="Aminotransferase_I/II_large"/>
</dbReference>
<dbReference type="Gene3D" id="3.90.1150.10">
    <property type="entry name" value="Aspartate Aminotransferase, domain 1"/>
    <property type="match status" value="1"/>
</dbReference>
<evidence type="ECO:0000313" key="14">
    <source>
        <dbReference type="Proteomes" id="UP000635316"/>
    </source>
</evidence>
<comment type="caution">
    <text evidence="13">The sequence shown here is derived from an EMBL/GenBank/DDBJ whole genome shotgun (WGS) entry which is preliminary data.</text>
</comment>
<dbReference type="InterPro" id="IPR015421">
    <property type="entry name" value="PyrdxlP-dep_Trfase_major"/>
</dbReference>
<dbReference type="RefSeq" id="WP_200238832.1">
    <property type="nucleotide sequence ID" value="NZ_JAENGP010000018.1"/>
</dbReference>
<dbReference type="GO" id="GO:0004400">
    <property type="term" value="F:histidinol-phosphate transaminase activity"/>
    <property type="evidence" value="ECO:0007669"/>
    <property type="project" value="UniProtKB-EC"/>
</dbReference>
<keyword evidence="9 11" id="KW-0368">Histidine biosynthesis</keyword>
<reference evidence="13 14" key="1">
    <citation type="submission" date="2020-12" db="EMBL/GenBank/DDBJ databases">
        <authorList>
            <person name="Lu T."/>
            <person name="Wang Q."/>
            <person name="Han X."/>
        </authorList>
    </citation>
    <scope>NUCLEOTIDE SEQUENCE [LARGE SCALE GENOMIC DNA]</scope>
    <source>
        <strain evidence="13 14">WQ 585</strain>
    </source>
</reference>
<dbReference type="EMBL" id="JAENGP010000018">
    <property type="protein sequence ID" value="MBK1782348.1"/>
    <property type="molecule type" value="Genomic_DNA"/>
</dbReference>
<evidence type="ECO:0000256" key="7">
    <source>
        <dbReference type="ARBA" id="ARBA00022679"/>
    </source>
</evidence>
<dbReference type="Gene3D" id="3.40.640.10">
    <property type="entry name" value="Type I PLP-dependent aspartate aminotransferase-like (Major domain)"/>
    <property type="match status" value="1"/>
</dbReference>
<dbReference type="EC" id="2.6.1.9" evidence="11"/>
<dbReference type="PANTHER" id="PTHR42885">
    <property type="entry name" value="HISTIDINOL-PHOSPHATE AMINOTRANSFERASE-RELATED"/>
    <property type="match status" value="1"/>
</dbReference>
<keyword evidence="8 11" id="KW-0663">Pyridoxal phosphate</keyword>
<proteinExistence type="inferred from homology"/>
<name>A0ABS1EH79_9BURK</name>
<comment type="catalytic activity">
    <reaction evidence="10 11">
        <text>L-histidinol phosphate + 2-oxoglutarate = 3-(imidazol-4-yl)-2-oxopropyl phosphate + L-glutamate</text>
        <dbReference type="Rhea" id="RHEA:23744"/>
        <dbReference type="ChEBI" id="CHEBI:16810"/>
        <dbReference type="ChEBI" id="CHEBI:29985"/>
        <dbReference type="ChEBI" id="CHEBI:57766"/>
        <dbReference type="ChEBI" id="CHEBI:57980"/>
        <dbReference type="EC" id="2.6.1.9"/>
    </reaction>
</comment>
<evidence type="ECO:0000256" key="1">
    <source>
        <dbReference type="ARBA" id="ARBA00001933"/>
    </source>
</evidence>
<evidence type="ECO:0000256" key="11">
    <source>
        <dbReference type="HAMAP-Rule" id="MF_01023"/>
    </source>
</evidence>
<evidence type="ECO:0000259" key="12">
    <source>
        <dbReference type="Pfam" id="PF00155"/>
    </source>
</evidence>
<dbReference type="InterPro" id="IPR001917">
    <property type="entry name" value="Aminotrans_II_pyridoxalP_BS"/>
</dbReference>
<protein>
    <recommendedName>
        <fullName evidence="11">Histidinol-phosphate aminotransferase</fullName>
        <ecNumber evidence="11">2.6.1.9</ecNumber>
    </recommendedName>
    <alternativeName>
        <fullName evidence="11">Imidazole acetol-phosphate transaminase</fullName>
    </alternativeName>
</protein>
<evidence type="ECO:0000256" key="2">
    <source>
        <dbReference type="ARBA" id="ARBA00005011"/>
    </source>
</evidence>
<evidence type="ECO:0000313" key="13">
    <source>
        <dbReference type="EMBL" id="MBK1782348.1"/>
    </source>
</evidence>
<comment type="pathway">
    <text evidence="2 11">Amino-acid biosynthesis; L-histidine biosynthesis; L-histidine from 5-phospho-alpha-D-ribose 1-diphosphate: step 7/9.</text>
</comment>
<dbReference type="NCBIfam" id="TIGR01141">
    <property type="entry name" value="hisC"/>
    <property type="match status" value="1"/>
</dbReference>
<comment type="similarity">
    <text evidence="3 11">Belongs to the class-II pyridoxal-phosphate-dependent aminotransferase family. Histidinol-phosphate aminotransferase subfamily.</text>
</comment>
<comment type="subunit">
    <text evidence="4 11">Homodimer.</text>
</comment>